<reference evidence="1" key="1">
    <citation type="submission" date="2019-08" db="EMBL/GenBank/DDBJ databases">
        <authorList>
            <person name="Kucharzyk K."/>
            <person name="Murdoch R.W."/>
            <person name="Higgins S."/>
            <person name="Loffler F."/>
        </authorList>
    </citation>
    <scope>NUCLEOTIDE SEQUENCE</scope>
</reference>
<name>A0A645F079_9ZZZZ</name>
<comment type="caution">
    <text evidence="1">The sequence shown here is derived from an EMBL/GenBank/DDBJ whole genome shotgun (WGS) entry which is preliminary data.</text>
</comment>
<dbReference type="AlphaFoldDB" id="A0A645F079"/>
<sequence>MVAGLAVFIPEALVQKRIPYLAYTQGFHALAGQTDTAAGYSGGIGRRRNRSRINPLSGVADSFRIG</sequence>
<protein>
    <submittedName>
        <fullName evidence="1">Uncharacterized protein</fullName>
    </submittedName>
</protein>
<dbReference type="EMBL" id="VSSQ01051925">
    <property type="protein sequence ID" value="MPN06044.1"/>
    <property type="molecule type" value="Genomic_DNA"/>
</dbReference>
<evidence type="ECO:0000313" key="1">
    <source>
        <dbReference type="EMBL" id="MPN06044.1"/>
    </source>
</evidence>
<proteinExistence type="predicted"/>
<accession>A0A645F079</accession>
<organism evidence="1">
    <name type="scientific">bioreactor metagenome</name>
    <dbReference type="NCBI Taxonomy" id="1076179"/>
    <lineage>
        <taxon>unclassified sequences</taxon>
        <taxon>metagenomes</taxon>
        <taxon>ecological metagenomes</taxon>
    </lineage>
</organism>
<gene>
    <name evidence="1" type="ORF">SDC9_153298</name>
</gene>